<sequence>MIANIGLHINTLTNDLRQSRNDRNLSRKEYLSMDVVKNMRGSIWWLKDEFDKYKGERGILRGSRPVIIINNPANENDNCTITYLPISKCESHAGDDSLIQMFYQVPIQIPGNKSSYVCCNSIMTTTTLHLGEYIGQISESKLNEVEAELMRYLSLSEKVIKKEVIKEVKKSEDAAKTTSFSITDAVACPELKKVFSNCTEMAKELDCSPASISKASRWGSKLMHKYTVFKVANATGNYIGETKEETK</sequence>
<dbReference type="SUPFAM" id="SSF50118">
    <property type="entry name" value="Cell growth inhibitor/plasmid maintenance toxic component"/>
    <property type="match status" value="1"/>
</dbReference>
<proteinExistence type="predicted"/>
<dbReference type="EMBL" id="BK016063">
    <property type="protein sequence ID" value="DAF92078.1"/>
    <property type="molecule type" value="Genomic_DNA"/>
</dbReference>
<protein>
    <submittedName>
        <fullName evidence="1">PemK-like protein</fullName>
    </submittedName>
</protein>
<dbReference type="Pfam" id="PF02452">
    <property type="entry name" value="PemK_toxin"/>
    <property type="match status" value="1"/>
</dbReference>
<dbReference type="Gene3D" id="2.30.30.110">
    <property type="match status" value="1"/>
</dbReference>
<reference evidence="1" key="1">
    <citation type="journal article" date="2021" name="Proc. Natl. Acad. Sci. U.S.A.">
        <title>A Catalog of Tens of Thousands of Viruses from Human Metagenomes Reveals Hidden Associations with Chronic Diseases.</title>
        <authorList>
            <person name="Tisza M.J."/>
            <person name="Buck C.B."/>
        </authorList>
    </citation>
    <scope>NUCLEOTIDE SEQUENCE</scope>
    <source>
        <strain evidence="1">CtgN495</strain>
    </source>
</reference>
<dbReference type="InterPro" id="IPR011067">
    <property type="entry name" value="Plasmid_toxin/cell-grow_inhib"/>
</dbReference>
<dbReference type="GO" id="GO:0003677">
    <property type="term" value="F:DNA binding"/>
    <property type="evidence" value="ECO:0007669"/>
    <property type="project" value="InterPro"/>
</dbReference>
<name>A0A8S5UCH8_9CAUD</name>
<accession>A0A8S5UCH8</accession>
<dbReference type="InterPro" id="IPR003477">
    <property type="entry name" value="PemK-like"/>
</dbReference>
<evidence type="ECO:0000313" key="1">
    <source>
        <dbReference type="EMBL" id="DAF92078.1"/>
    </source>
</evidence>
<organism evidence="1">
    <name type="scientific">Siphoviridae sp. ctgN495</name>
    <dbReference type="NCBI Taxonomy" id="2825608"/>
    <lineage>
        <taxon>Viruses</taxon>
        <taxon>Duplodnaviria</taxon>
        <taxon>Heunggongvirae</taxon>
        <taxon>Uroviricota</taxon>
        <taxon>Caudoviricetes</taxon>
    </lineage>
</organism>